<name>A0A4R6DRR4_9RHOO</name>
<reference evidence="2 3" key="1">
    <citation type="submission" date="2019-03" db="EMBL/GenBank/DDBJ databases">
        <title>Genomic Encyclopedia of Type Strains, Phase IV (KMG-IV): sequencing the most valuable type-strain genomes for metagenomic binning, comparative biology and taxonomic classification.</title>
        <authorList>
            <person name="Goeker M."/>
        </authorList>
    </citation>
    <scope>NUCLEOTIDE SEQUENCE [LARGE SCALE GENOMIC DNA]</scope>
    <source>
        <strain evidence="2 3">DSM 12121</strain>
    </source>
</reference>
<dbReference type="Gene3D" id="3.40.30.10">
    <property type="entry name" value="Glutaredoxin"/>
    <property type="match status" value="1"/>
</dbReference>
<evidence type="ECO:0000313" key="2">
    <source>
        <dbReference type="EMBL" id="TDN47760.1"/>
    </source>
</evidence>
<dbReference type="RefSeq" id="WP_133594052.1">
    <property type="nucleotide sequence ID" value="NZ_SNVV01000018.1"/>
</dbReference>
<gene>
    <name evidence="2" type="ORF">C7389_11869</name>
</gene>
<dbReference type="SUPFAM" id="SSF52833">
    <property type="entry name" value="Thioredoxin-like"/>
    <property type="match status" value="1"/>
</dbReference>
<organism evidence="2 3">
    <name type="scientific">Azoarcus indigens</name>
    <dbReference type="NCBI Taxonomy" id="29545"/>
    <lineage>
        <taxon>Bacteria</taxon>
        <taxon>Pseudomonadati</taxon>
        <taxon>Pseudomonadota</taxon>
        <taxon>Betaproteobacteria</taxon>
        <taxon>Rhodocyclales</taxon>
        <taxon>Zoogloeaceae</taxon>
        <taxon>Azoarcus</taxon>
    </lineage>
</organism>
<dbReference type="OrthoDB" id="9799122at2"/>
<dbReference type="GO" id="GO:0016491">
    <property type="term" value="F:oxidoreductase activity"/>
    <property type="evidence" value="ECO:0007669"/>
    <property type="project" value="InterPro"/>
</dbReference>
<evidence type="ECO:0000313" key="3">
    <source>
        <dbReference type="Proteomes" id="UP000295129"/>
    </source>
</evidence>
<dbReference type="InterPro" id="IPR001853">
    <property type="entry name" value="DSBA-like_thioredoxin_dom"/>
</dbReference>
<dbReference type="GO" id="GO:0016853">
    <property type="term" value="F:isomerase activity"/>
    <property type="evidence" value="ECO:0007669"/>
    <property type="project" value="UniProtKB-KW"/>
</dbReference>
<dbReference type="PANTHER" id="PTHR13887:SF41">
    <property type="entry name" value="THIOREDOXIN SUPERFAMILY PROTEIN"/>
    <property type="match status" value="1"/>
</dbReference>
<dbReference type="EMBL" id="SNVV01000018">
    <property type="protein sequence ID" value="TDN47760.1"/>
    <property type="molecule type" value="Genomic_DNA"/>
</dbReference>
<accession>A0A4R6DRR4</accession>
<keyword evidence="2" id="KW-0413">Isomerase</keyword>
<proteinExistence type="predicted"/>
<comment type="caution">
    <text evidence="2">The sequence shown here is derived from an EMBL/GenBank/DDBJ whole genome shotgun (WGS) entry which is preliminary data.</text>
</comment>
<dbReference type="PANTHER" id="PTHR13887">
    <property type="entry name" value="GLUTATHIONE S-TRANSFERASE KAPPA"/>
    <property type="match status" value="1"/>
</dbReference>
<keyword evidence="3" id="KW-1185">Reference proteome</keyword>
<feature type="domain" description="DSBA-like thioredoxin" evidence="1">
    <location>
        <begin position="5"/>
        <end position="207"/>
    </location>
</feature>
<dbReference type="Pfam" id="PF01323">
    <property type="entry name" value="DSBA"/>
    <property type="match status" value="1"/>
</dbReference>
<dbReference type="InterPro" id="IPR036249">
    <property type="entry name" value="Thioredoxin-like_sf"/>
</dbReference>
<dbReference type="CDD" id="cd03024">
    <property type="entry name" value="DsbA_FrnE"/>
    <property type="match status" value="1"/>
</dbReference>
<evidence type="ECO:0000259" key="1">
    <source>
        <dbReference type="Pfam" id="PF01323"/>
    </source>
</evidence>
<dbReference type="AlphaFoldDB" id="A0A4R6DRR4"/>
<dbReference type="Proteomes" id="UP000295129">
    <property type="component" value="Unassembled WGS sequence"/>
</dbReference>
<protein>
    <submittedName>
        <fullName evidence="2">Putative DsbA family dithiol-disulfide isomerase</fullName>
    </submittedName>
</protein>
<sequence>MTLNVDLVSDFVCPWCYIGKARLNQAIADLQQKQPGLEVRLNWLPFFLNPDTPAAGEPYRAYLEKKFGGPREVDALHDKVAAAGAPDGVNFAFDRIAVRPYTLKAHRLTYRAQARGDTPERVHSLTDALFRAHFEEGRNIGDTETLADIAAACGDRREAVVAYLNGSEGTDAVKRMAEQVRKLGVTSVPFYIVDRQFTLSGAQSAAVLGAGLLQALSS</sequence>